<accession>A0AAU6WTP1</accession>
<dbReference type="SUPFAM" id="SSF111369">
    <property type="entry name" value="HlyD-like secretion proteins"/>
    <property type="match status" value="1"/>
</dbReference>
<dbReference type="EMBL" id="CP154834">
    <property type="protein sequence ID" value="XAO75968.1"/>
    <property type="molecule type" value="Genomic_DNA"/>
</dbReference>
<dbReference type="Gene3D" id="2.40.50.100">
    <property type="match status" value="1"/>
</dbReference>
<dbReference type="InterPro" id="IPR006143">
    <property type="entry name" value="RND_pump_MFP"/>
</dbReference>
<dbReference type="GO" id="GO:0015562">
    <property type="term" value="F:efflux transmembrane transporter activity"/>
    <property type="evidence" value="ECO:0007669"/>
    <property type="project" value="TreeGrafter"/>
</dbReference>
<dbReference type="RefSeq" id="WP_345767471.1">
    <property type="nucleotide sequence ID" value="NZ_CP154834.1"/>
</dbReference>
<proteinExistence type="inferred from homology"/>
<dbReference type="Pfam" id="PF25917">
    <property type="entry name" value="BSH_RND"/>
    <property type="match status" value="1"/>
</dbReference>
<dbReference type="GO" id="GO:1990281">
    <property type="term" value="C:efflux pump complex"/>
    <property type="evidence" value="ECO:0007669"/>
    <property type="project" value="TreeGrafter"/>
</dbReference>
<dbReference type="Gene3D" id="1.10.287.470">
    <property type="entry name" value="Helix hairpin bin"/>
    <property type="match status" value="1"/>
</dbReference>
<comment type="similarity">
    <text evidence="1">Belongs to the membrane fusion protein (MFP) (TC 8.A.1) family.</text>
</comment>
<protein>
    <submittedName>
        <fullName evidence="3">Efflux RND transporter periplasmic adaptor subunit</fullName>
    </submittedName>
</protein>
<dbReference type="PROSITE" id="PS51257">
    <property type="entry name" value="PROKAR_LIPOPROTEIN"/>
    <property type="match status" value="1"/>
</dbReference>
<evidence type="ECO:0000259" key="2">
    <source>
        <dbReference type="Pfam" id="PF25917"/>
    </source>
</evidence>
<evidence type="ECO:0000313" key="4">
    <source>
        <dbReference type="Proteomes" id="UP001463665"/>
    </source>
</evidence>
<dbReference type="AlphaFoldDB" id="A0AAU6WTP1"/>
<keyword evidence="4" id="KW-1185">Reference proteome</keyword>
<dbReference type="Proteomes" id="UP001463665">
    <property type="component" value="Chromosome"/>
</dbReference>
<gene>
    <name evidence="3" type="ORF">AAFP95_09205</name>
</gene>
<dbReference type="NCBIfam" id="TIGR01730">
    <property type="entry name" value="RND_mfp"/>
    <property type="match status" value="1"/>
</dbReference>
<dbReference type="PANTHER" id="PTHR30469">
    <property type="entry name" value="MULTIDRUG RESISTANCE PROTEIN MDTA"/>
    <property type="match status" value="1"/>
</dbReference>
<evidence type="ECO:0000256" key="1">
    <source>
        <dbReference type="ARBA" id="ARBA00009477"/>
    </source>
</evidence>
<reference evidence="3 4" key="1">
    <citation type="submission" date="2024-04" db="EMBL/GenBank/DDBJ databases">
        <title>Genome sequencing and assembly of rice foliar adapted Chryseobacterium endophyticum OsEnb-ALM-A6.</title>
        <authorList>
            <person name="Kumar S."/>
            <person name="Javed M."/>
            <person name="Chouhan V."/>
            <person name="Charishma K."/>
            <person name="Patel A."/>
            <person name="Kumar M."/>
            <person name="Sahu K.P."/>
            <person name="Kumar A."/>
        </authorList>
    </citation>
    <scope>NUCLEOTIDE SEQUENCE [LARGE SCALE GENOMIC DNA]</scope>
    <source>
        <strain evidence="3 4">OsEnb-ALM-A6</strain>
    </source>
</reference>
<dbReference type="InterPro" id="IPR058625">
    <property type="entry name" value="MdtA-like_BSH"/>
</dbReference>
<sequence>MRNKRSIPKYAVIFYLSFVISSCNDNAPSNNMLEVSKVKVISAGKNVESASDEYIGTVESSNTVDVSFISTGTIEQLYFKEGQSVRKGQLMAKLNTTTLKSAHTASVSTLKQAQDAYSRMNEMYKNQSLPEIKLIDFKTSLAKAQSAEMIAKKSLDDSYLYAPESGTISKKYFENGMNVVLGAPVYTIMNINTVDVNIPIPEGEISGFERGQYCDVVVTALGQKNFGDRL</sequence>
<evidence type="ECO:0000313" key="3">
    <source>
        <dbReference type="EMBL" id="XAO75968.1"/>
    </source>
</evidence>
<feature type="domain" description="Multidrug resistance protein MdtA-like barrel-sandwich hybrid" evidence="2">
    <location>
        <begin position="62"/>
        <end position="183"/>
    </location>
</feature>
<name>A0AAU6WTP1_9FLAO</name>
<organism evidence="3 4">
    <name type="scientific">Chryseobacterium endophyticum</name>
    <dbReference type="NCBI Taxonomy" id="1854762"/>
    <lineage>
        <taxon>Bacteria</taxon>
        <taxon>Pseudomonadati</taxon>
        <taxon>Bacteroidota</taxon>
        <taxon>Flavobacteriia</taxon>
        <taxon>Flavobacteriales</taxon>
        <taxon>Weeksellaceae</taxon>
        <taxon>Chryseobacterium group</taxon>
        <taxon>Chryseobacterium</taxon>
    </lineage>
</organism>
<dbReference type="Gene3D" id="2.40.30.170">
    <property type="match status" value="1"/>
</dbReference>